<keyword evidence="4" id="KW-0488">Methylation</keyword>
<evidence type="ECO:0000256" key="4">
    <source>
        <dbReference type="ARBA" id="ARBA00022481"/>
    </source>
</evidence>
<comment type="similarity">
    <text evidence="3">Belongs to the proteasome inhibitor PI31 family.</text>
</comment>
<name>A0A5D3AUL0_9TREE</name>
<evidence type="ECO:0000256" key="8">
    <source>
        <dbReference type="ARBA" id="ARBA00022942"/>
    </source>
</evidence>
<dbReference type="Pfam" id="PF08577">
    <property type="entry name" value="PI31_Prot_C"/>
    <property type="match status" value="1"/>
</dbReference>
<dbReference type="InterPro" id="IPR021625">
    <property type="entry name" value="PI31_Prot_N"/>
</dbReference>
<feature type="compositionally biased region" description="Low complexity" evidence="11">
    <location>
        <begin position="78"/>
        <end position="93"/>
    </location>
</feature>
<evidence type="ECO:0000259" key="13">
    <source>
        <dbReference type="Pfam" id="PF11566"/>
    </source>
</evidence>
<evidence type="ECO:0000256" key="9">
    <source>
        <dbReference type="ARBA" id="ARBA00022990"/>
    </source>
</evidence>
<evidence type="ECO:0000256" key="7">
    <source>
        <dbReference type="ARBA" id="ARBA00022824"/>
    </source>
</evidence>
<dbReference type="Pfam" id="PF11566">
    <property type="entry name" value="PI31_Prot_N"/>
    <property type="match status" value="1"/>
</dbReference>
<keyword evidence="9" id="KW-0007">Acetylation</keyword>
<sequence>MASPLDPNALLNTLQGLLPRGTTSPLPHPTDSPAALVHAIHTALGFRLVPSQTFHPHPTPGPNDDQEEDVDDNQSEITAVDPDPTDDAPTPNALGQDWNTRGEDSYTFEYRHAQSAMVFRVRVGRMGGRVQVDAMAEDGEPHNLSLVLADLVQPASFPIPSPATASSADSSDGGDAAKKLGFKSLTDVETFAERYDRDIVSKLLPGLDIPGHTQPPSNSRQPPNPPGSSNPAATRPTYPSLLDDPPLRSGINPASIGHRDLDPFSGLRPGAGFNPGSDGGGMLVDFNHPLFAGRRQGEGGGLGGGLGGDDITGPGGSVQPPGARWDPVGPASGGIGPRPTPGGFGGGVGGGRSDRWGDELAPPGEFGPDLGQGQLGGRGSGQNGGPGGFGGGFGGGLGGLGGRGGRGGGGGGGFGGLGGGGGFGGGMYM</sequence>
<comment type="caution">
    <text evidence="14">The sequence shown here is derived from an EMBL/GenBank/DDBJ whole genome shotgun (WGS) entry which is preliminary data.</text>
</comment>
<proteinExistence type="inferred from homology"/>
<feature type="compositionally biased region" description="Gly residues" evidence="11">
    <location>
        <begin position="373"/>
        <end position="394"/>
    </location>
</feature>
<feature type="region of interest" description="Disordered" evidence="11">
    <location>
        <begin position="329"/>
        <end position="394"/>
    </location>
</feature>
<dbReference type="Proteomes" id="UP000322245">
    <property type="component" value="Unassembled WGS sequence"/>
</dbReference>
<feature type="domain" description="PI31 proteasome regulator N-terminal" evidence="13">
    <location>
        <begin position="23"/>
        <end position="208"/>
    </location>
</feature>
<dbReference type="GO" id="GO:0000502">
    <property type="term" value="C:proteasome complex"/>
    <property type="evidence" value="ECO:0007669"/>
    <property type="project" value="UniProtKB-KW"/>
</dbReference>
<protein>
    <submittedName>
        <fullName evidence="14">Uncharacterized protein</fullName>
    </submittedName>
</protein>
<evidence type="ECO:0000256" key="11">
    <source>
        <dbReference type="SAM" id="MobiDB-lite"/>
    </source>
</evidence>
<evidence type="ECO:0000256" key="10">
    <source>
        <dbReference type="ARBA" id="ARBA00024805"/>
    </source>
</evidence>
<dbReference type="GO" id="GO:0043161">
    <property type="term" value="P:proteasome-mediated ubiquitin-dependent protein catabolic process"/>
    <property type="evidence" value="ECO:0007669"/>
    <property type="project" value="InterPro"/>
</dbReference>
<dbReference type="PANTHER" id="PTHR13266:SF1">
    <property type="entry name" value="PROTEASOME INHIBITOR PI31 SUBUNIT"/>
    <property type="match status" value="1"/>
</dbReference>
<accession>A0A5D3AUL0</accession>
<evidence type="ECO:0000256" key="1">
    <source>
        <dbReference type="ARBA" id="ARBA00004240"/>
    </source>
</evidence>
<feature type="region of interest" description="Disordered" evidence="11">
    <location>
        <begin position="50"/>
        <end position="100"/>
    </location>
</feature>
<keyword evidence="5" id="KW-0963">Cytoplasm</keyword>
<evidence type="ECO:0000313" key="15">
    <source>
        <dbReference type="Proteomes" id="UP000322245"/>
    </source>
</evidence>
<feature type="region of interest" description="Disordered" evidence="11">
    <location>
        <begin position="205"/>
        <end position="280"/>
    </location>
</feature>
<evidence type="ECO:0000256" key="6">
    <source>
        <dbReference type="ARBA" id="ARBA00022553"/>
    </source>
</evidence>
<keyword evidence="15" id="KW-1185">Reference proteome</keyword>
<comment type="subcellular location">
    <subcellularLocation>
        <location evidence="2">Cytoplasm</location>
    </subcellularLocation>
    <subcellularLocation>
        <location evidence="1">Endoplasmic reticulum</location>
    </subcellularLocation>
</comment>
<keyword evidence="6" id="KW-0597">Phosphoprotein</keyword>
<dbReference type="GO" id="GO:0004866">
    <property type="term" value="F:endopeptidase inhibitor activity"/>
    <property type="evidence" value="ECO:0007669"/>
    <property type="project" value="InterPro"/>
</dbReference>
<dbReference type="InterPro" id="IPR045128">
    <property type="entry name" value="PI31-like"/>
</dbReference>
<keyword evidence="8" id="KW-0647">Proteasome</keyword>
<organism evidence="14 15">
    <name type="scientific">Cryptococcus floricola</name>
    <dbReference type="NCBI Taxonomy" id="2591691"/>
    <lineage>
        <taxon>Eukaryota</taxon>
        <taxon>Fungi</taxon>
        <taxon>Dikarya</taxon>
        <taxon>Basidiomycota</taxon>
        <taxon>Agaricomycotina</taxon>
        <taxon>Tremellomycetes</taxon>
        <taxon>Tremellales</taxon>
        <taxon>Cryptococcaceae</taxon>
        <taxon>Cryptococcus</taxon>
    </lineage>
</organism>
<gene>
    <name evidence="14" type="ORF">B9479_005599</name>
</gene>
<dbReference type="Gene3D" id="3.40.1000.30">
    <property type="match status" value="1"/>
</dbReference>
<dbReference type="EMBL" id="NIDF01000078">
    <property type="protein sequence ID" value="TYJ53760.1"/>
    <property type="molecule type" value="Genomic_DNA"/>
</dbReference>
<evidence type="ECO:0000313" key="14">
    <source>
        <dbReference type="EMBL" id="TYJ53760.1"/>
    </source>
</evidence>
<dbReference type="PANTHER" id="PTHR13266">
    <property type="entry name" value="PROTEASOME INHIBITOR"/>
    <property type="match status" value="1"/>
</dbReference>
<dbReference type="GO" id="GO:0005783">
    <property type="term" value="C:endoplasmic reticulum"/>
    <property type="evidence" value="ECO:0007669"/>
    <property type="project" value="UniProtKB-SubCell"/>
</dbReference>
<feature type="domain" description="PI31 proteasome regulator C-terminal" evidence="12">
    <location>
        <begin position="256"/>
        <end position="330"/>
    </location>
</feature>
<feature type="compositionally biased region" description="Gly residues" evidence="11">
    <location>
        <begin position="331"/>
        <end position="351"/>
    </location>
</feature>
<dbReference type="AlphaFoldDB" id="A0A5D3AUL0"/>
<dbReference type="InterPro" id="IPR013886">
    <property type="entry name" value="PI31_Prot_C"/>
</dbReference>
<feature type="compositionally biased region" description="Acidic residues" evidence="11">
    <location>
        <begin position="64"/>
        <end position="74"/>
    </location>
</feature>
<evidence type="ECO:0000256" key="2">
    <source>
        <dbReference type="ARBA" id="ARBA00004496"/>
    </source>
</evidence>
<comment type="function">
    <text evidence="10">Plays an important role in control of proteasome function. Inhibits the hydrolysis of protein and peptide substrates by the 20S proteasome. Also inhibits the activation of the proteasome by the proteasome regulatory proteins PA700 and PA28.</text>
</comment>
<dbReference type="GO" id="GO:0070628">
    <property type="term" value="F:proteasome binding"/>
    <property type="evidence" value="ECO:0007669"/>
    <property type="project" value="InterPro"/>
</dbReference>
<reference evidence="14 15" key="1">
    <citation type="submission" date="2017-05" db="EMBL/GenBank/DDBJ databases">
        <title>The Genome Sequence of Tsuchiyaea wingfieldii DSM 27421.</title>
        <authorList>
            <person name="Cuomo C."/>
            <person name="Passer A."/>
            <person name="Billmyre B."/>
            <person name="Heitman J."/>
        </authorList>
    </citation>
    <scope>NUCLEOTIDE SEQUENCE [LARGE SCALE GENOMIC DNA]</scope>
    <source>
        <strain evidence="14 15">DSM 27421</strain>
    </source>
</reference>
<evidence type="ECO:0000259" key="12">
    <source>
        <dbReference type="Pfam" id="PF08577"/>
    </source>
</evidence>
<evidence type="ECO:0000256" key="3">
    <source>
        <dbReference type="ARBA" id="ARBA00006405"/>
    </source>
</evidence>
<keyword evidence="7" id="KW-0256">Endoplasmic reticulum</keyword>
<evidence type="ECO:0000256" key="5">
    <source>
        <dbReference type="ARBA" id="ARBA00022490"/>
    </source>
</evidence>